<reference evidence="2 3" key="1">
    <citation type="submission" date="2015-07" db="EMBL/GenBank/DDBJ databases">
        <title>Comparative genomics of the Sigatoka disease complex on banana suggests a link between parallel evolutionary changes in Pseudocercospora fijiensis and Pseudocercospora eumusae and increased virulence on the banana host.</title>
        <authorList>
            <person name="Chang T.-C."/>
            <person name="Salvucci A."/>
            <person name="Crous P.W."/>
            <person name="Stergiopoulos I."/>
        </authorList>
    </citation>
    <scope>NUCLEOTIDE SEQUENCE [LARGE SCALE GENOMIC DNA]</scope>
    <source>
        <strain evidence="2 3">CBS 116634</strain>
    </source>
</reference>
<protein>
    <recommendedName>
        <fullName evidence="4">Velvet domain-containing protein</fullName>
    </recommendedName>
</protein>
<name>A0A139GT97_9PEZI</name>
<gene>
    <name evidence="2" type="ORF">AC579_4452</name>
</gene>
<evidence type="ECO:0000313" key="2">
    <source>
        <dbReference type="EMBL" id="KXS93395.1"/>
    </source>
</evidence>
<feature type="region of interest" description="Disordered" evidence="1">
    <location>
        <begin position="100"/>
        <end position="168"/>
    </location>
</feature>
<dbReference type="OrthoDB" id="5399926at2759"/>
<organism evidence="2 3">
    <name type="scientific">Pseudocercospora musae</name>
    <dbReference type="NCBI Taxonomy" id="113226"/>
    <lineage>
        <taxon>Eukaryota</taxon>
        <taxon>Fungi</taxon>
        <taxon>Dikarya</taxon>
        <taxon>Ascomycota</taxon>
        <taxon>Pezizomycotina</taxon>
        <taxon>Dothideomycetes</taxon>
        <taxon>Dothideomycetidae</taxon>
        <taxon>Mycosphaerellales</taxon>
        <taxon>Mycosphaerellaceae</taxon>
        <taxon>Pseudocercospora</taxon>
    </lineage>
</organism>
<feature type="compositionally biased region" description="Basic and acidic residues" evidence="1">
    <location>
        <begin position="115"/>
        <end position="132"/>
    </location>
</feature>
<evidence type="ECO:0000256" key="1">
    <source>
        <dbReference type="SAM" id="MobiDB-lite"/>
    </source>
</evidence>
<sequence length="326" mass="35342">MRLHLARSGGQYSVGGLLAWAAGPTRSTKVSASTPLLHSNINAILATAKFQVATLPYTSSHWPRNCLYLLLRLILKHCHQAFSCTLVHTTSNRLNMSASNQKSYLRDGNNPRAIDGSRDKSRNSRRDDDKSSSKSKHSSSSGRRLSDSRSGHGRRSSTASSSERPTFEMDIIGQPARSIVFGQTVETSVMVSLKCPSPEMVASCRNMDTSRLMGVVSLVADTRGGERVAVECGTLTGQKMFDSVHDVPEEVAESLARSQPCRLALGYFTFPQLLIRQPGAYRLRVTLIKQSSAGGSSVIAIDSESIKVERRATSGSGSTGRKHGRS</sequence>
<dbReference type="EMBL" id="LFZO01001394">
    <property type="protein sequence ID" value="KXS93395.1"/>
    <property type="molecule type" value="Genomic_DNA"/>
</dbReference>
<keyword evidence="3" id="KW-1185">Reference proteome</keyword>
<evidence type="ECO:0000313" key="3">
    <source>
        <dbReference type="Proteomes" id="UP000073492"/>
    </source>
</evidence>
<dbReference type="InterPro" id="IPR038491">
    <property type="entry name" value="Velvet_dom_sf"/>
</dbReference>
<dbReference type="AlphaFoldDB" id="A0A139GT97"/>
<evidence type="ECO:0008006" key="4">
    <source>
        <dbReference type="Google" id="ProtNLM"/>
    </source>
</evidence>
<comment type="caution">
    <text evidence="2">The sequence shown here is derived from an EMBL/GenBank/DDBJ whole genome shotgun (WGS) entry which is preliminary data.</text>
</comment>
<dbReference type="Proteomes" id="UP000073492">
    <property type="component" value="Unassembled WGS sequence"/>
</dbReference>
<proteinExistence type="predicted"/>
<accession>A0A139GT97</accession>
<dbReference type="Gene3D" id="2.60.40.3960">
    <property type="entry name" value="Velvet domain"/>
    <property type="match status" value="1"/>
</dbReference>